<gene>
    <name evidence="1" type="ORF">pPUTH1_0257</name>
</gene>
<dbReference type="EMBL" id="KY070306">
    <property type="protein sequence ID" value="ASF89376.1"/>
    <property type="molecule type" value="Genomic_DNA"/>
</dbReference>
<dbReference type="RefSeq" id="WP_223271245.1">
    <property type="nucleotide sequence ID" value="NZ_BIJO01000025.1"/>
</dbReference>
<dbReference type="AlphaFoldDB" id="A0A3G1IEB5"/>
<sequence length="62" mass="6797">MTVKVELPNFPSEGVHVIEPPGLSGQGLDEIMRELGYDLSNINISDFNLNPLDTILSQGEQN</sequence>
<evidence type="ECO:0000313" key="1">
    <source>
        <dbReference type="EMBL" id="ASF89376.1"/>
    </source>
</evidence>
<geneLocation type="plasmid" evidence="1">
    <name>pPUTH1</name>
</geneLocation>
<protein>
    <submittedName>
        <fullName evidence="1">Uncharacterized protein</fullName>
    </submittedName>
</protein>
<reference evidence="1" key="1">
    <citation type="submission" date="2016-11" db="EMBL/GenBank/DDBJ databases">
        <authorList>
            <person name="Yao B."/>
            <person name="Geng J."/>
        </authorList>
    </citation>
    <scope>NUCLEOTIDE SEQUENCE</scope>
    <source>
        <strain evidence="1">PUTH</strain>
        <plasmid evidence="1">pPUTH1</plasmid>
    </source>
</reference>
<proteinExistence type="predicted"/>
<keyword evidence="1" id="KW-0614">Plasmid</keyword>
<organism evidence="1">
    <name type="scientific">Klebsiella pneumoniae</name>
    <dbReference type="NCBI Taxonomy" id="573"/>
    <lineage>
        <taxon>Bacteria</taxon>
        <taxon>Pseudomonadati</taxon>
        <taxon>Pseudomonadota</taxon>
        <taxon>Gammaproteobacteria</taxon>
        <taxon>Enterobacterales</taxon>
        <taxon>Enterobacteriaceae</taxon>
        <taxon>Klebsiella/Raoultella group</taxon>
        <taxon>Klebsiella</taxon>
        <taxon>Klebsiella pneumoniae complex</taxon>
    </lineage>
</organism>
<name>A0A3G1IEB5_KLEPN</name>
<accession>A0A3G1IEB5</accession>